<feature type="transmembrane region" description="Helical" evidence="2">
    <location>
        <begin position="168"/>
        <end position="188"/>
    </location>
</feature>
<feature type="transmembrane region" description="Helical" evidence="2">
    <location>
        <begin position="510"/>
        <end position="527"/>
    </location>
</feature>
<keyword evidence="2" id="KW-0812">Transmembrane</keyword>
<feature type="transmembrane region" description="Helical" evidence="2">
    <location>
        <begin position="364"/>
        <end position="384"/>
    </location>
</feature>
<feature type="transmembrane region" description="Helical" evidence="2">
    <location>
        <begin position="533"/>
        <end position="550"/>
    </location>
</feature>
<evidence type="ECO:0000256" key="2">
    <source>
        <dbReference type="SAM" id="Phobius"/>
    </source>
</evidence>
<feature type="transmembrane region" description="Helical" evidence="2">
    <location>
        <begin position="200"/>
        <end position="226"/>
    </location>
</feature>
<feature type="compositionally biased region" description="Pro residues" evidence="1">
    <location>
        <begin position="88"/>
        <end position="99"/>
    </location>
</feature>
<feature type="region of interest" description="Disordered" evidence="1">
    <location>
        <begin position="88"/>
        <end position="117"/>
    </location>
</feature>
<dbReference type="Proteomes" id="UP001286313">
    <property type="component" value="Unassembled WGS sequence"/>
</dbReference>
<dbReference type="EMBL" id="JAWQEG010000169">
    <property type="protein sequence ID" value="KAK3893835.1"/>
    <property type="molecule type" value="Genomic_DNA"/>
</dbReference>
<name>A0AAE1GJI0_PETCI</name>
<feature type="transmembrane region" description="Helical" evidence="2">
    <location>
        <begin position="138"/>
        <end position="161"/>
    </location>
</feature>
<evidence type="ECO:0000313" key="4">
    <source>
        <dbReference type="Proteomes" id="UP001286313"/>
    </source>
</evidence>
<evidence type="ECO:0000313" key="3">
    <source>
        <dbReference type="EMBL" id="KAK3893835.1"/>
    </source>
</evidence>
<evidence type="ECO:0000256" key="1">
    <source>
        <dbReference type="SAM" id="MobiDB-lite"/>
    </source>
</evidence>
<feature type="compositionally biased region" description="Basic and acidic residues" evidence="1">
    <location>
        <begin position="106"/>
        <end position="117"/>
    </location>
</feature>
<feature type="transmembrane region" description="Helical" evidence="2">
    <location>
        <begin position="247"/>
        <end position="269"/>
    </location>
</feature>
<feature type="compositionally biased region" description="Basic and acidic residues" evidence="1">
    <location>
        <begin position="587"/>
        <end position="597"/>
    </location>
</feature>
<feature type="transmembrane region" description="Helical" evidence="2">
    <location>
        <begin position="54"/>
        <end position="78"/>
    </location>
</feature>
<feature type="transmembrane region" description="Helical" evidence="2">
    <location>
        <begin position="289"/>
        <end position="315"/>
    </location>
</feature>
<feature type="transmembrane region" description="Helical" evidence="2">
    <location>
        <begin position="322"/>
        <end position="344"/>
    </location>
</feature>
<sequence length="597" mass="67196">MSKKTTLHYFTEGFLSVTRPYHSLYNNCTTFTTVYPSSYITGDENQLNMQGRTCVTWVFLLTHVVMLPLCGLELYLVACNFNVQDLHPPTPPPTPPPTTPSSVNYHDNHRSSSQDSKEYSDFVEKANNYALLDNDARLYVFLPSAVAAVTSLSILTASCLGNIFTTTVSLYTTFALGVLTLTCTLVSQSNVDIKDEHFQMAVWMLGSLVALLLMLSLQTVLAIWELRRQKAGWPTLNWMNLFTWNTAFLVARLTLMVHVVICLCGWESPMRGIVTRCWYWNCPHIRYPIWLSLPVMAAATYSLVVIFEAFFSYYLGISHRPWTVITLVGSGLCNILIAILGSPFFTRTITPHSHHSYDPIDMDITIFSTVTCIVTFIHLLVYIFTPNMLQKPFRFVKFVTDQISTMSLSDVFANNSLSALQTVNEVSGKVKAFQNCINNIASGVMSFVLIVLMLCNWWGHLGDQWGMIVLFAVNISILCRVVPSVLLYIKFSEDRLMPFIERATRTGIEGILVFIGFLGSVCSYGPYKTISLIVGLIMMVFTVIQIMILANEHSLWKKQSQVPPGDDQHILKEKSEVEADQNTSNTDTERDDVPLVA</sequence>
<keyword evidence="2" id="KW-1133">Transmembrane helix</keyword>
<organism evidence="3 4">
    <name type="scientific">Petrolisthes cinctipes</name>
    <name type="common">Flat porcelain crab</name>
    <dbReference type="NCBI Taxonomy" id="88211"/>
    <lineage>
        <taxon>Eukaryota</taxon>
        <taxon>Metazoa</taxon>
        <taxon>Ecdysozoa</taxon>
        <taxon>Arthropoda</taxon>
        <taxon>Crustacea</taxon>
        <taxon>Multicrustacea</taxon>
        <taxon>Malacostraca</taxon>
        <taxon>Eumalacostraca</taxon>
        <taxon>Eucarida</taxon>
        <taxon>Decapoda</taxon>
        <taxon>Pleocyemata</taxon>
        <taxon>Anomura</taxon>
        <taxon>Galatheoidea</taxon>
        <taxon>Porcellanidae</taxon>
        <taxon>Petrolisthes</taxon>
    </lineage>
</organism>
<reference evidence="3" key="1">
    <citation type="submission" date="2023-10" db="EMBL/GenBank/DDBJ databases">
        <title>Genome assemblies of two species of porcelain crab, Petrolisthes cinctipes and Petrolisthes manimaculis (Anomura: Porcellanidae).</title>
        <authorList>
            <person name="Angst P."/>
        </authorList>
    </citation>
    <scope>NUCLEOTIDE SEQUENCE</scope>
    <source>
        <strain evidence="3">PB745_01</strain>
        <tissue evidence="3">Gill</tissue>
    </source>
</reference>
<gene>
    <name evidence="3" type="ORF">Pcinc_002371</name>
</gene>
<comment type="caution">
    <text evidence="3">The sequence shown here is derived from an EMBL/GenBank/DDBJ whole genome shotgun (WGS) entry which is preliminary data.</text>
</comment>
<proteinExistence type="predicted"/>
<protein>
    <submittedName>
        <fullName evidence="3">Uncharacterized protein</fullName>
    </submittedName>
</protein>
<feature type="transmembrane region" description="Helical" evidence="2">
    <location>
        <begin position="465"/>
        <end position="489"/>
    </location>
</feature>
<feature type="region of interest" description="Disordered" evidence="1">
    <location>
        <begin position="560"/>
        <end position="597"/>
    </location>
</feature>
<dbReference type="AlphaFoldDB" id="A0AAE1GJI0"/>
<feature type="transmembrane region" description="Helical" evidence="2">
    <location>
        <begin position="437"/>
        <end position="459"/>
    </location>
</feature>
<keyword evidence="4" id="KW-1185">Reference proteome</keyword>
<feature type="compositionally biased region" description="Basic and acidic residues" evidence="1">
    <location>
        <begin position="566"/>
        <end position="577"/>
    </location>
</feature>
<accession>A0AAE1GJI0</accession>
<keyword evidence="2" id="KW-0472">Membrane</keyword>